<evidence type="ECO:0000256" key="1">
    <source>
        <dbReference type="SAM" id="MobiDB-lite"/>
    </source>
</evidence>
<protein>
    <submittedName>
        <fullName evidence="2">Uncharacterized protein</fullName>
    </submittedName>
</protein>
<proteinExistence type="predicted"/>
<sequence length="197" mass="22868">MSSESFNSFIFDSSRILNTTMNCGDDPDLDLDSEPSSTHYSTCTVQQSRSSRQTTSLEERPPRAGPYAKAVIDWKKHTFQIAGATQRIEQLRKKRAAFSSSRYWSWFPEEEYRVKFGAEMENTWSVYSYDGSVLATFNSNVRLFRDKMPILQLSPNVTDDHERQFLILILLYSETKRLEGIRQRPMSIVADITARRR</sequence>
<dbReference type="EMBL" id="JAWWNJ010000003">
    <property type="protein sequence ID" value="KAK7059899.1"/>
    <property type="molecule type" value="Genomic_DNA"/>
</dbReference>
<accession>A0AAW0E3U6</accession>
<feature type="region of interest" description="Disordered" evidence="1">
    <location>
        <begin position="26"/>
        <end position="64"/>
    </location>
</feature>
<comment type="caution">
    <text evidence="2">The sequence shown here is derived from an EMBL/GenBank/DDBJ whole genome shotgun (WGS) entry which is preliminary data.</text>
</comment>
<reference evidence="2 3" key="1">
    <citation type="journal article" date="2024" name="J Genomics">
        <title>Draft genome sequencing and assembly of Favolaschia claudopus CIRM-BRFM 2984 isolated from oak limbs.</title>
        <authorList>
            <person name="Navarro D."/>
            <person name="Drula E."/>
            <person name="Chaduli D."/>
            <person name="Cazenave R."/>
            <person name="Ahrendt S."/>
            <person name="Wang J."/>
            <person name="Lipzen A."/>
            <person name="Daum C."/>
            <person name="Barry K."/>
            <person name="Grigoriev I.V."/>
            <person name="Favel A."/>
            <person name="Rosso M.N."/>
            <person name="Martin F."/>
        </authorList>
    </citation>
    <scope>NUCLEOTIDE SEQUENCE [LARGE SCALE GENOMIC DNA]</scope>
    <source>
        <strain evidence="2 3">CIRM-BRFM 2984</strain>
    </source>
</reference>
<evidence type="ECO:0000313" key="2">
    <source>
        <dbReference type="EMBL" id="KAK7059899.1"/>
    </source>
</evidence>
<dbReference type="AlphaFoldDB" id="A0AAW0E3U6"/>
<name>A0AAW0E3U6_9AGAR</name>
<feature type="compositionally biased region" description="Low complexity" evidence="1">
    <location>
        <begin position="34"/>
        <end position="56"/>
    </location>
</feature>
<keyword evidence="3" id="KW-1185">Reference proteome</keyword>
<dbReference type="Proteomes" id="UP001362999">
    <property type="component" value="Unassembled WGS sequence"/>
</dbReference>
<gene>
    <name evidence="2" type="ORF">R3P38DRAFT_2598138</name>
</gene>
<organism evidence="2 3">
    <name type="scientific">Favolaschia claudopus</name>
    <dbReference type="NCBI Taxonomy" id="2862362"/>
    <lineage>
        <taxon>Eukaryota</taxon>
        <taxon>Fungi</taxon>
        <taxon>Dikarya</taxon>
        <taxon>Basidiomycota</taxon>
        <taxon>Agaricomycotina</taxon>
        <taxon>Agaricomycetes</taxon>
        <taxon>Agaricomycetidae</taxon>
        <taxon>Agaricales</taxon>
        <taxon>Marasmiineae</taxon>
        <taxon>Mycenaceae</taxon>
        <taxon>Favolaschia</taxon>
    </lineage>
</organism>
<evidence type="ECO:0000313" key="3">
    <source>
        <dbReference type="Proteomes" id="UP001362999"/>
    </source>
</evidence>